<reference evidence="4" key="1">
    <citation type="submission" date="2016-11" db="EMBL/GenBank/DDBJ databases">
        <authorList>
            <person name="Varghese N."/>
            <person name="Submissions S."/>
        </authorList>
    </citation>
    <scope>NUCLEOTIDE SEQUENCE [LARGE SCALE GENOMIC DNA]</scope>
    <source>
        <strain evidence="4">DSM 100572</strain>
    </source>
</reference>
<keyword evidence="1" id="KW-0175">Coiled coil</keyword>
<dbReference type="AlphaFoldDB" id="A0A1M5VJZ1"/>
<keyword evidence="2" id="KW-0812">Transmembrane</keyword>
<gene>
    <name evidence="3" type="ORF">SAMN05444281_1841</name>
</gene>
<dbReference type="Proteomes" id="UP000184109">
    <property type="component" value="Unassembled WGS sequence"/>
</dbReference>
<evidence type="ECO:0000313" key="3">
    <source>
        <dbReference type="EMBL" id="SHH75243.1"/>
    </source>
</evidence>
<proteinExistence type="predicted"/>
<evidence type="ECO:0008006" key="5">
    <source>
        <dbReference type="Google" id="ProtNLM"/>
    </source>
</evidence>
<dbReference type="RefSeq" id="WP_073120732.1">
    <property type="nucleotide sequence ID" value="NZ_BMEN01000003.1"/>
</dbReference>
<evidence type="ECO:0000313" key="4">
    <source>
        <dbReference type="Proteomes" id="UP000184109"/>
    </source>
</evidence>
<dbReference type="STRING" id="1195760.SAMN05444281_1841"/>
<keyword evidence="2" id="KW-0472">Membrane</keyword>
<evidence type="ECO:0000256" key="2">
    <source>
        <dbReference type="SAM" id="Phobius"/>
    </source>
</evidence>
<organism evidence="3 4">
    <name type="scientific">Wenyingzhuangia marina</name>
    <dbReference type="NCBI Taxonomy" id="1195760"/>
    <lineage>
        <taxon>Bacteria</taxon>
        <taxon>Pseudomonadati</taxon>
        <taxon>Bacteroidota</taxon>
        <taxon>Flavobacteriia</taxon>
        <taxon>Flavobacteriales</taxon>
        <taxon>Flavobacteriaceae</taxon>
        <taxon>Wenyingzhuangia</taxon>
    </lineage>
</organism>
<evidence type="ECO:0000256" key="1">
    <source>
        <dbReference type="SAM" id="Coils"/>
    </source>
</evidence>
<feature type="transmembrane region" description="Helical" evidence="2">
    <location>
        <begin position="12"/>
        <end position="33"/>
    </location>
</feature>
<protein>
    <recommendedName>
        <fullName evidence="5">Septum formation initiator</fullName>
    </recommendedName>
</protein>
<name>A0A1M5VJZ1_9FLAO</name>
<keyword evidence="2" id="KW-1133">Transmembrane helix</keyword>
<sequence>MKLNLKNKKIIGPIVIITFIIWMLFFDSNSYLYQLEYNREINKLEKSIDFYKSEIKKNRKTIEEHAVQKNINNYAREKYHYKKDDEYLYLIEYDTID</sequence>
<dbReference type="EMBL" id="FQXQ01000003">
    <property type="protein sequence ID" value="SHH75243.1"/>
    <property type="molecule type" value="Genomic_DNA"/>
</dbReference>
<feature type="coiled-coil region" evidence="1">
    <location>
        <begin position="34"/>
        <end position="61"/>
    </location>
</feature>
<keyword evidence="4" id="KW-1185">Reference proteome</keyword>
<dbReference type="OrthoDB" id="1467719at2"/>
<accession>A0A1M5VJZ1</accession>